<proteinExistence type="predicted"/>
<dbReference type="InterPro" id="IPR001173">
    <property type="entry name" value="Glyco_trans_2-like"/>
</dbReference>
<reference evidence="2" key="1">
    <citation type="submission" date="2020-01" db="EMBL/GenBank/DDBJ databases">
        <authorList>
            <person name="Meier V. D."/>
            <person name="Meier V D."/>
        </authorList>
    </citation>
    <scope>NUCLEOTIDE SEQUENCE</scope>
    <source>
        <strain evidence="2">HLG_WM_MAG_12</strain>
    </source>
</reference>
<evidence type="ECO:0000259" key="1">
    <source>
        <dbReference type="Pfam" id="PF00535"/>
    </source>
</evidence>
<protein>
    <submittedName>
        <fullName evidence="2">Glycosyl transferase</fullName>
    </submittedName>
</protein>
<keyword evidence="2" id="KW-0808">Transferase</keyword>
<feature type="domain" description="Glycosyltransferase 2-like" evidence="1">
    <location>
        <begin position="7"/>
        <end position="155"/>
    </location>
</feature>
<organism evidence="2">
    <name type="scientific">uncultured Campylobacterales bacterium</name>
    <dbReference type="NCBI Taxonomy" id="352960"/>
    <lineage>
        <taxon>Bacteria</taxon>
        <taxon>Pseudomonadati</taxon>
        <taxon>Campylobacterota</taxon>
        <taxon>Epsilonproteobacteria</taxon>
        <taxon>Campylobacterales</taxon>
        <taxon>environmental samples</taxon>
    </lineage>
</organism>
<gene>
    <name evidence="2" type="ORF">HELGO_WM8252</name>
</gene>
<evidence type="ECO:0000313" key="2">
    <source>
        <dbReference type="EMBL" id="CAA6814169.1"/>
    </source>
</evidence>
<accession>A0A6S6TCB5</accession>
<dbReference type="PANTHER" id="PTHR22916:SF67">
    <property type="entry name" value="COLANIC ACID BIOSYNTHESIS GLYCOSYL TRANSFERASE WCAE-RELATED"/>
    <property type="match status" value="1"/>
</dbReference>
<dbReference type="PANTHER" id="PTHR22916">
    <property type="entry name" value="GLYCOSYLTRANSFERASE"/>
    <property type="match status" value="1"/>
</dbReference>
<dbReference type="GO" id="GO:0016758">
    <property type="term" value="F:hexosyltransferase activity"/>
    <property type="evidence" value="ECO:0007669"/>
    <property type="project" value="UniProtKB-ARBA"/>
</dbReference>
<dbReference type="EMBL" id="CACVAW010000061">
    <property type="protein sequence ID" value="CAA6814169.1"/>
    <property type="molecule type" value="Genomic_DNA"/>
</dbReference>
<dbReference type="SUPFAM" id="SSF53448">
    <property type="entry name" value="Nucleotide-diphospho-sugar transferases"/>
    <property type="match status" value="1"/>
</dbReference>
<dbReference type="Pfam" id="PF00535">
    <property type="entry name" value="Glycos_transf_2"/>
    <property type="match status" value="1"/>
</dbReference>
<dbReference type="CDD" id="cd06433">
    <property type="entry name" value="GT_2_WfgS_like"/>
    <property type="match status" value="1"/>
</dbReference>
<name>A0A6S6TCB5_9BACT</name>
<dbReference type="AlphaFoldDB" id="A0A6S6TCB5"/>
<dbReference type="Gene3D" id="3.90.550.10">
    <property type="entry name" value="Spore Coat Polysaccharide Biosynthesis Protein SpsA, Chain A"/>
    <property type="match status" value="1"/>
</dbReference>
<sequence>MNNPLISIITVVYNDKVGIKRTIKSVLNQTYKNIEYVIVDGNSNDGTLDIIKKYQDSIDFWMSENDEGIYDAMNKGIQSAKGDFIQFLNAGDIFYEDDSLLKLVSTIDEKEKVYFGRAHTYNKDVAWVFPSVENTSSWLSRGNLPNHQAMLFPKNFYENNFYNLSYKISSDKDYKIRAYKKVKFSFCDIVFVKFELDGVSNQYRKIKNVTKIMKENFLINKSHKLYKNMILDSVKLFIKMILAFLVPNKTNSFIKAIKGYKS</sequence>
<dbReference type="InterPro" id="IPR029044">
    <property type="entry name" value="Nucleotide-diphossugar_trans"/>
</dbReference>